<feature type="binding site" evidence="12">
    <location>
        <position position="205"/>
    </location>
    <ligand>
        <name>Mg(2+)</name>
        <dbReference type="ChEBI" id="CHEBI:18420"/>
        <label>1</label>
    </ligand>
</feature>
<evidence type="ECO:0000256" key="3">
    <source>
        <dbReference type="ARBA" id="ARBA00009736"/>
    </source>
</evidence>
<evidence type="ECO:0000256" key="11">
    <source>
        <dbReference type="PIRSR" id="PIRSR605002-2"/>
    </source>
</evidence>
<dbReference type="SFLD" id="SFLDG01140">
    <property type="entry name" value="C2.B:_Phosphomannomutase_and_P"/>
    <property type="match status" value="1"/>
</dbReference>
<dbReference type="SUPFAM" id="SSF56784">
    <property type="entry name" value="HAD-like"/>
    <property type="match status" value="1"/>
</dbReference>
<comment type="subcellular location">
    <subcellularLocation>
        <location evidence="1 13">Cytoplasm</location>
    </subcellularLocation>
</comment>
<organism evidence="14 15">
    <name type="scientific">Vitrella brassicaformis (strain CCMP3155)</name>
    <dbReference type="NCBI Taxonomy" id="1169540"/>
    <lineage>
        <taxon>Eukaryota</taxon>
        <taxon>Sar</taxon>
        <taxon>Alveolata</taxon>
        <taxon>Colpodellida</taxon>
        <taxon>Vitrellaceae</taxon>
        <taxon>Vitrella</taxon>
    </lineage>
</organism>
<feature type="binding site" evidence="11">
    <location>
        <position position="179"/>
    </location>
    <ligand>
        <name>alpha-D-mannose 1-phosphate</name>
        <dbReference type="ChEBI" id="CHEBI:58409"/>
    </ligand>
</feature>
<feature type="binding site" evidence="11">
    <location>
        <position position="19"/>
    </location>
    <ligand>
        <name>alpha-D-mannose 1-phosphate</name>
        <dbReference type="ChEBI" id="CHEBI:58409"/>
    </ligand>
</feature>
<dbReference type="SFLD" id="SFLDF00445">
    <property type="entry name" value="alpha-phosphomannomutase"/>
    <property type="match status" value="1"/>
</dbReference>
<feature type="binding site" evidence="12">
    <location>
        <position position="217"/>
    </location>
    <ligand>
        <name>Mg(2+)</name>
        <dbReference type="ChEBI" id="CHEBI:18420"/>
        <label>1</label>
    </ligand>
</feature>
<evidence type="ECO:0000256" key="5">
    <source>
        <dbReference type="ARBA" id="ARBA00012730"/>
    </source>
</evidence>
<comment type="catalytic activity">
    <reaction evidence="13">
        <text>alpha-D-mannose 1-phosphate = D-mannose 6-phosphate</text>
        <dbReference type="Rhea" id="RHEA:11140"/>
        <dbReference type="ChEBI" id="CHEBI:58409"/>
        <dbReference type="ChEBI" id="CHEBI:58735"/>
        <dbReference type="EC" id="5.4.2.8"/>
    </reaction>
</comment>
<evidence type="ECO:0000256" key="7">
    <source>
        <dbReference type="ARBA" id="ARBA00022723"/>
    </source>
</evidence>
<keyword evidence="15" id="KW-1185">Reference proteome</keyword>
<comment type="similarity">
    <text evidence="3 13">Belongs to the eukaryotic PMM family.</text>
</comment>
<name>A0A0G4H198_VITBC</name>
<reference evidence="14 15" key="1">
    <citation type="submission" date="2014-11" db="EMBL/GenBank/DDBJ databases">
        <authorList>
            <person name="Zhu J."/>
            <person name="Qi W."/>
            <person name="Song R."/>
        </authorList>
    </citation>
    <scope>NUCLEOTIDE SEQUENCE [LARGE SCALE GENOMIC DNA]</scope>
</reference>
<dbReference type="GO" id="GO:0006013">
    <property type="term" value="P:mannose metabolic process"/>
    <property type="evidence" value="ECO:0007669"/>
    <property type="project" value="TreeGrafter"/>
</dbReference>
<evidence type="ECO:0000256" key="1">
    <source>
        <dbReference type="ARBA" id="ARBA00004496"/>
    </source>
</evidence>
<evidence type="ECO:0000313" key="15">
    <source>
        <dbReference type="Proteomes" id="UP000041254"/>
    </source>
</evidence>
<feature type="binding site" evidence="11">
    <location>
        <position position="121"/>
    </location>
    <ligand>
        <name>alpha-D-mannose 1-phosphate</name>
        <dbReference type="ChEBI" id="CHEBI:58409"/>
    </ligand>
</feature>
<feature type="binding site" evidence="12">
    <location>
        <position position="222"/>
    </location>
    <ligand>
        <name>Mg(2+)</name>
        <dbReference type="ChEBI" id="CHEBI:18420"/>
        <label>1</label>
    </ligand>
</feature>
<dbReference type="EMBL" id="CDMY01000938">
    <property type="protein sequence ID" value="CEM37336.1"/>
    <property type="molecule type" value="Genomic_DNA"/>
</dbReference>
<feature type="binding site" evidence="11">
    <location>
        <position position="177"/>
    </location>
    <ligand>
        <name>alpha-D-mannose 1-phosphate</name>
        <dbReference type="ChEBI" id="CHEBI:58409"/>
    </ligand>
</feature>
<dbReference type="NCBIfam" id="TIGR01484">
    <property type="entry name" value="HAD-SF-IIB"/>
    <property type="match status" value="1"/>
</dbReference>
<feature type="binding site" evidence="12">
    <location>
        <position position="10"/>
    </location>
    <ligand>
        <name>Mg(2+)</name>
        <dbReference type="ChEBI" id="CHEBI:18420"/>
        <label>1</label>
    </ligand>
</feature>
<dbReference type="OMA" id="ISHRVYT"/>
<protein>
    <recommendedName>
        <fullName evidence="5 13">Phosphomannomutase</fullName>
        <ecNumber evidence="5 13">5.4.2.8</ecNumber>
    </recommendedName>
</protein>
<comment type="cofactor">
    <cofactor evidence="12">
        <name>Mg(2+)</name>
        <dbReference type="ChEBI" id="CHEBI:18420"/>
    </cofactor>
</comment>
<dbReference type="GO" id="GO:0006487">
    <property type="term" value="P:protein N-linked glycosylation"/>
    <property type="evidence" value="ECO:0007669"/>
    <property type="project" value="TreeGrafter"/>
</dbReference>
<dbReference type="PhylomeDB" id="A0A0G4H198"/>
<dbReference type="Gene3D" id="3.40.50.1000">
    <property type="entry name" value="HAD superfamily/HAD-like"/>
    <property type="match status" value="1"/>
</dbReference>
<dbReference type="EC" id="5.4.2.8" evidence="5 13"/>
<dbReference type="OrthoDB" id="10264771at2759"/>
<feature type="binding site" evidence="12">
    <location>
        <position position="12"/>
    </location>
    <ligand>
        <name>Mg(2+)</name>
        <dbReference type="ChEBI" id="CHEBI:18420"/>
        <label>1</label>
    </ligand>
</feature>
<dbReference type="SFLD" id="SFLDS00003">
    <property type="entry name" value="Haloacid_Dehalogenase"/>
    <property type="match status" value="1"/>
</dbReference>
<dbReference type="Pfam" id="PF03332">
    <property type="entry name" value="PMM"/>
    <property type="match status" value="1"/>
</dbReference>
<dbReference type="FunCoup" id="A0A0G4H198">
    <property type="interactions" value="274"/>
</dbReference>
<dbReference type="CDD" id="cd02585">
    <property type="entry name" value="HAD_PMM"/>
    <property type="match status" value="1"/>
</dbReference>
<evidence type="ECO:0000256" key="13">
    <source>
        <dbReference type="RuleBase" id="RU361118"/>
    </source>
</evidence>
<gene>
    <name evidence="14" type="ORF">Vbra_19215</name>
</gene>
<dbReference type="InterPro" id="IPR006379">
    <property type="entry name" value="HAD-SF_hydro_IIB"/>
</dbReference>
<keyword evidence="7 12" id="KW-0479">Metal-binding</keyword>
<evidence type="ECO:0000256" key="12">
    <source>
        <dbReference type="PIRSR" id="PIRSR605002-3"/>
    </source>
</evidence>
<dbReference type="VEuPathDB" id="CryptoDB:Vbra_19215"/>
<evidence type="ECO:0000256" key="9">
    <source>
        <dbReference type="ARBA" id="ARBA00023235"/>
    </source>
</evidence>
<dbReference type="GO" id="GO:0005829">
    <property type="term" value="C:cytosol"/>
    <property type="evidence" value="ECO:0007669"/>
    <property type="project" value="TreeGrafter"/>
</dbReference>
<evidence type="ECO:0000313" key="14">
    <source>
        <dbReference type="EMBL" id="CEM37336.1"/>
    </source>
</evidence>
<evidence type="ECO:0000256" key="6">
    <source>
        <dbReference type="ARBA" id="ARBA00022490"/>
    </source>
</evidence>
<dbReference type="STRING" id="1169540.A0A0G4H198"/>
<dbReference type="Gene3D" id="3.30.1240.20">
    <property type="match status" value="1"/>
</dbReference>
<dbReference type="GO" id="GO:0046872">
    <property type="term" value="F:metal ion binding"/>
    <property type="evidence" value="ECO:0007669"/>
    <property type="project" value="UniProtKB-KW"/>
</dbReference>
<evidence type="ECO:0000256" key="4">
    <source>
        <dbReference type="ARBA" id="ARBA00011738"/>
    </source>
</evidence>
<dbReference type="InterPro" id="IPR036412">
    <property type="entry name" value="HAD-like_sf"/>
</dbReference>
<proteinExistence type="inferred from homology"/>
<keyword evidence="8 12" id="KW-0460">Magnesium</keyword>
<dbReference type="PANTHER" id="PTHR10466:SF0">
    <property type="entry name" value="PHOSPHOMANNOMUTASE"/>
    <property type="match status" value="1"/>
</dbReference>
<feature type="active site" description="Proton donor/acceptor" evidence="10">
    <location>
        <position position="12"/>
    </location>
</feature>
<dbReference type="PANTHER" id="PTHR10466">
    <property type="entry name" value="PHOSPHOMANNOMUTASE"/>
    <property type="match status" value="1"/>
</dbReference>
<dbReference type="Proteomes" id="UP000041254">
    <property type="component" value="Unassembled WGS sequence"/>
</dbReference>
<evidence type="ECO:0000256" key="8">
    <source>
        <dbReference type="ARBA" id="ARBA00022842"/>
    </source>
</evidence>
<dbReference type="SFLD" id="SFLDG01143">
    <property type="entry name" value="C2.B.3:_Phosphomannomutase_Lik"/>
    <property type="match status" value="1"/>
</dbReference>
<dbReference type="GO" id="GO:0004615">
    <property type="term" value="F:phosphomannomutase activity"/>
    <property type="evidence" value="ECO:0007669"/>
    <property type="project" value="UniProtKB-EC"/>
</dbReference>
<keyword evidence="6 13" id="KW-0963">Cytoplasm</keyword>
<dbReference type="AlphaFoldDB" id="A0A0G4H198"/>
<sequence>MTAGRIALFDLDGTIAEARKSATPEMVEFLQRLRKVVKVGIVSGSDLKKVQEQFGTNSHELCDYMFVENGVVAYKDGEIIGSQSISVHLGEEKLKRLVNFVLRYFADLDIPIKRGTFIEYRTGMLNFSPIGRNCSYDERLTFNKYDQEHGVRKKFVEALESNFADYGLQFSIGGQISVDCFPKGWDKTFCLQFLGAFPEIHFFGDKTGPGGNDHEIYEDPRTIGHTVVNPDDTVRQLESLFTIPPQ</sequence>
<dbReference type="InterPro" id="IPR043169">
    <property type="entry name" value="PMM_cap"/>
</dbReference>
<evidence type="ECO:0000256" key="2">
    <source>
        <dbReference type="ARBA" id="ARBA00004699"/>
    </source>
</evidence>
<feature type="binding site" evidence="11">
    <location>
        <position position="132"/>
    </location>
    <ligand>
        <name>alpha-D-mannose 1-phosphate</name>
        <dbReference type="ChEBI" id="CHEBI:58409"/>
    </ligand>
</feature>
<dbReference type="InterPro" id="IPR005002">
    <property type="entry name" value="PMM"/>
</dbReference>
<feature type="binding site" evidence="12">
    <location>
        <position position="219"/>
    </location>
    <ligand>
        <name>Mg(2+)</name>
        <dbReference type="ChEBI" id="CHEBI:18420"/>
        <label>1</label>
    </ligand>
</feature>
<evidence type="ECO:0000256" key="10">
    <source>
        <dbReference type="PIRSR" id="PIRSR605002-1"/>
    </source>
</evidence>
<comment type="pathway">
    <text evidence="2 13">Nucleotide-sugar biosynthesis; GDP-alpha-D-mannose biosynthesis; alpha-D-mannose 1-phosphate from D-fructose 6-phosphate: step 2/2.</text>
</comment>
<keyword evidence="9 13" id="KW-0413">Isomerase</keyword>
<feature type="active site" description="Nucleophile" evidence="10">
    <location>
        <position position="10"/>
    </location>
</feature>
<dbReference type="UniPathway" id="UPA00126">
    <property type="reaction ID" value="UER00424"/>
</dbReference>
<dbReference type="GO" id="GO:0009298">
    <property type="term" value="P:GDP-mannose biosynthetic process"/>
    <property type="evidence" value="ECO:0007669"/>
    <property type="project" value="UniProtKB-UniPathway"/>
</dbReference>
<dbReference type="InParanoid" id="A0A0G4H198"/>
<comment type="subunit">
    <text evidence="4 13">Homodimer.</text>
</comment>
<comment type="function">
    <text evidence="13">Involved in the synthesis of the GDP-mannose and dolichol-phosphate-mannose required for a number of critical mannosyl transfer reactions.</text>
</comment>
<accession>A0A0G4H198</accession>
<feature type="binding site" evidence="11">
    <location>
        <position position="139"/>
    </location>
    <ligand>
        <name>alpha-D-mannose 1-phosphate</name>
        <dbReference type="ChEBI" id="CHEBI:58409"/>
    </ligand>
</feature>
<dbReference type="FunFam" id="3.30.1240.20:FF:000001">
    <property type="entry name" value="Phosphomannomutase"/>
    <property type="match status" value="1"/>
</dbReference>
<dbReference type="InterPro" id="IPR023214">
    <property type="entry name" value="HAD_sf"/>
</dbReference>